<feature type="region of interest" description="Disordered" evidence="1">
    <location>
        <begin position="715"/>
        <end position="748"/>
    </location>
</feature>
<feature type="compositionally biased region" description="Acidic residues" evidence="1">
    <location>
        <begin position="449"/>
        <end position="469"/>
    </location>
</feature>
<evidence type="ECO:0000256" key="1">
    <source>
        <dbReference type="SAM" id="MobiDB-lite"/>
    </source>
</evidence>
<feature type="compositionally biased region" description="Low complexity" evidence="1">
    <location>
        <begin position="1099"/>
        <end position="1113"/>
    </location>
</feature>
<feature type="compositionally biased region" description="Polar residues" evidence="1">
    <location>
        <begin position="224"/>
        <end position="246"/>
    </location>
</feature>
<feature type="region of interest" description="Disordered" evidence="1">
    <location>
        <begin position="1198"/>
        <end position="1228"/>
    </location>
</feature>
<feature type="compositionally biased region" description="Polar residues" evidence="1">
    <location>
        <begin position="569"/>
        <end position="580"/>
    </location>
</feature>
<feature type="compositionally biased region" description="Polar residues" evidence="1">
    <location>
        <begin position="609"/>
        <end position="638"/>
    </location>
</feature>
<feature type="transmembrane region" description="Helical" evidence="2">
    <location>
        <begin position="1280"/>
        <end position="1297"/>
    </location>
</feature>
<feature type="compositionally biased region" description="Low complexity" evidence="1">
    <location>
        <begin position="849"/>
        <end position="859"/>
    </location>
</feature>
<feature type="compositionally biased region" description="Polar residues" evidence="1">
    <location>
        <begin position="1198"/>
        <end position="1210"/>
    </location>
</feature>
<keyword evidence="4" id="KW-1185">Reference proteome</keyword>
<keyword evidence="2" id="KW-0812">Transmembrane</keyword>
<dbReference type="EMBL" id="OZ037954">
    <property type="protein sequence ID" value="CAL1698782.1"/>
    <property type="molecule type" value="Genomic_DNA"/>
</dbReference>
<feature type="region of interest" description="Disordered" evidence="1">
    <location>
        <begin position="878"/>
        <end position="901"/>
    </location>
</feature>
<feature type="compositionally biased region" description="Low complexity" evidence="1">
    <location>
        <begin position="1069"/>
        <end position="1088"/>
    </location>
</feature>
<feature type="compositionally biased region" description="Basic and acidic residues" evidence="1">
    <location>
        <begin position="523"/>
        <end position="541"/>
    </location>
</feature>
<feature type="region of interest" description="Disordered" evidence="1">
    <location>
        <begin position="826"/>
        <end position="859"/>
    </location>
</feature>
<feature type="compositionally biased region" description="Polar residues" evidence="1">
    <location>
        <begin position="484"/>
        <end position="501"/>
    </location>
</feature>
<proteinExistence type="predicted"/>
<feature type="compositionally biased region" description="Polar residues" evidence="1">
    <location>
        <begin position="1027"/>
        <end position="1039"/>
    </location>
</feature>
<feature type="region of interest" description="Disordered" evidence="1">
    <location>
        <begin position="1017"/>
        <end position="1116"/>
    </location>
</feature>
<reference evidence="4" key="1">
    <citation type="submission" date="2024-04" db="EMBL/GenBank/DDBJ databases">
        <authorList>
            <person name="Shaw F."/>
            <person name="Minotto A."/>
        </authorList>
    </citation>
    <scope>NUCLEOTIDE SEQUENCE [LARGE SCALE GENOMIC DNA]</scope>
</reference>
<feature type="compositionally biased region" description="Polar residues" evidence="1">
    <location>
        <begin position="545"/>
        <end position="558"/>
    </location>
</feature>
<dbReference type="Proteomes" id="UP001497453">
    <property type="component" value="Chromosome 11"/>
</dbReference>
<gene>
    <name evidence="3" type="ORF">GFSPODELE1_LOCUS2321</name>
</gene>
<feature type="compositionally biased region" description="Polar residues" evidence="1">
    <location>
        <begin position="181"/>
        <end position="200"/>
    </location>
</feature>
<accession>A0ABP1CVQ0</accession>
<keyword evidence="2" id="KW-0472">Membrane</keyword>
<feature type="region of interest" description="Disordered" evidence="1">
    <location>
        <begin position="174"/>
        <end position="276"/>
    </location>
</feature>
<sequence length="1299" mass="140732">MDHICQIFGAWARLFLETAQTGNTDCIKEFRGFAHLYSSLLSVYHCLDLHWVLHSFNFASLPAIHMNSLHNRFRSSNLAPRQTILVAPQSSRMPSDWHGPSTQQMERPIESFPSIPQVMTRTQASSALQPIADATTEPERSEFRQIYITTGGSPLRQTSDVPSVISSTVAGTSGDIMANARSPSSVKTSLSSESAPQNINRLGGDVLGSSSNANDDAASEVPTEPNSPQIPERQNTEVGPESSQPPQSLPAMKSAPSESVQSTPPEPNSDVRRDSSLLHMQARQSIHDDDEMDSDDDDGIPIVRPTRGLWRSRPLIVESRLYPNRNHPRAQTKREHRYINPTVESLTPDERVQFDRMYQRYRKRRAPDGSGPRQSYSDFSRKTIARIRSTPPRPTASRRSQWLTENPFEYLAQRQRTRAQSMDVDTILPSATNSNNDCDDAMDGSFSSFDEDVPMDDAEKDDGDAEMEDASAKPVPAGKVFPFSVNSTITPPSQAQDQSAGKPSKGDTLDETSLSNKSVSEVKAAEEVKAVEGCKAAEGDKAVSSAASRSIPISTSAASDPPKTETRDSNGLSSAATSGCSRDDPNAALNTTTPQGEPRKPKAADESSPAITMSSDSLATRTVSTTPTGITETSSMGGTRTLRVLHEPDDAGLSGIPPPSRNNEDNLQGELLTKQLNEWEQETRTAQARRKAKGKCKAIDEEPAQKGRVFALQQNGTSPPSTSMVVPPVASPGSAATTNGPARPPATPKNWTLADRLAWDPNLLRRQQVLQRLEQQFGLKSLLSITDDCSVPGTSKAGEGSLSAVTASQVTADVVARNAMRVVPSTTAHTATTAGPDGRTGYSNTTQTSPSAPLPSASRSYLEDMKEINPYVPVIEVADRDNDKQSPSTSSPFAERRASNVVNAAESTDVTPGHSVNSVAPSEPFGTHGTVPTIVVTPADDKSEQLGYSESAPVLTSPLHLSPFGWNNPVSRTPGLRLPFSLPPALNVPPTLNVPAARFFLTPSPLRGDIDNQIRSSSRMAVRPDQTGRNSPGLSTRNHISVLGNDNMDRSAELPPTPTAPPTSIFTHPPALSTSLASSSSVSATLPPSEEPGDNSIDTSATANSSLSSTNTTDGHMGPLFSGFWNSRPSSNRYRASNENVLMRPPPLDLLNPSSFDDPWQHFRISFMSELRDAQREEFEERQARLAARPRLILPHESTSGRASYSSSDGVSRLMNHPTRKKTKTNSKAATRVNNRTAYLDSPRETHTFVQQQVECASLSQGPANEVRVATPYNFAPGRLWPLEFIGSCFILFLLFFHI</sequence>
<evidence type="ECO:0000313" key="3">
    <source>
        <dbReference type="EMBL" id="CAL1698782.1"/>
    </source>
</evidence>
<keyword evidence="2" id="KW-1133">Transmembrane helix</keyword>
<feature type="compositionally biased region" description="Low complexity" evidence="1">
    <location>
        <begin position="718"/>
        <end position="732"/>
    </location>
</feature>
<evidence type="ECO:0000256" key="2">
    <source>
        <dbReference type="SAM" id="Phobius"/>
    </source>
</evidence>
<evidence type="ECO:0000313" key="4">
    <source>
        <dbReference type="Proteomes" id="UP001497453"/>
    </source>
</evidence>
<organism evidence="3 4">
    <name type="scientific">Somion occarium</name>
    <dbReference type="NCBI Taxonomy" id="3059160"/>
    <lineage>
        <taxon>Eukaryota</taxon>
        <taxon>Fungi</taxon>
        <taxon>Dikarya</taxon>
        <taxon>Basidiomycota</taxon>
        <taxon>Agaricomycotina</taxon>
        <taxon>Agaricomycetes</taxon>
        <taxon>Polyporales</taxon>
        <taxon>Cerrenaceae</taxon>
        <taxon>Somion</taxon>
    </lineage>
</organism>
<protein>
    <submittedName>
        <fullName evidence="3">Uncharacterized protein</fullName>
    </submittedName>
</protein>
<feature type="region of interest" description="Disordered" evidence="1">
    <location>
        <begin position="428"/>
        <end position="668"/>
    </location>
</feature>
<name>A0ABP1CVQ0_9APHY</name>